<dbReference type="PANTHER" id="PTHR46239">
    <property type="entry name" value="DNA REPAIR PROTEIN RAD51 HOMOLOG 3 RAD51C"/>
    <property type="match status" value="1"/>
</dbReference>
<dbReference type="GO" id="GO:0033065">
    <property type="term" value="C:Rad51C-XRCC3 complex"/>
    <property type="evidence" value="ECO:0007669"/>
    <property type="project" value="TreeGrafter"/>
</dbReference>
<feature type="compositionally biased region" description="Low complexity" evidence="7">
    <location>
        <begin position="71"/>
        <end position="93"/>
    </location>
</feature>
<reference evidence="9" key="1">
    <citation type="journal article" date="2014" name="Proc. Natl. Acad. Sci. U.S.A.">
        <title>Extensive sampling of basidiomycete genomes demonstrates inadequacy of the white-rot/brown-rot paradigm for wood decay fungi.</title>
        <authorList>
            <person name="Riley R."/>
            <person name="Salamov A.A."/>
            <person name="Brown D.W."/>
            <person name="Nagy L.G."/>
            <person name="Floudas D."/>
            <person name="Held B.W."/>
            <person name="Levasseur A."/>
            <person name="Lombard V."/>
            <person name="Morin E."/>
            <person name="Otillar R."/>
            <person name="Lindquist E.A."/>
            <person name="Sun H."/>
            <person name="LaButti K.M."/>
            <person name="Schmutz J."/>
            <person name="Jabbour D."/>
            <person name="Luo H."/>
            <person name="Baker S.E."/>
            <person name="Pisabarro A.G."/>
            <person name="Walton J.D."/>
            <person name="Blanchette R.A."/>
            <person name="Henrissat B."/>
            <person name="Martin F."/>
            <person name="Cullen D."/>
            <person name="Hibbett D.S."/>
            <person name="Grigoriev I.V."/>
        </authorList>
    </citation>
    <scope>NUCLEOTIDE SEQUENCE [LARGE SCALE GENOMIC DNA]</scope>
    <source>
        <strain evidence="9">FD-172 SS1</strain>
    </source>
</reference>
<keyword evidence="4" id="KW-0067">ATP-binding</keyword>
<keyword evidence="9" id="KW-1185">Reference proteome</keyword>
<feature type="compositionally biased region" description="Pro residues" evidence="7">
    <location>
        <begin position="94"/>
        <end position="103"/>
    </location>
</feature>
<dbReference type="GO" id="GO:0008821">
    <property type="term" value="F:crossover junction DNA endonuclease activity"/>
    <property type="evidence" value="ECO:0007669"/>
    <property type="project" value="TreeGrafter"/>
</dbReference>
<name>A0A067M6S7_BOTB1</name>
<dbReference type="GO" id="GO:0033063">
    <property type="term" value="C:Rad51B-Rad51C-Rad51D-XRCC2 complex"/>
    <property type="evidence" value="ECO:0007669"/>
    <property type="project" value="TreeGrafter"/>
</dbReference>
<dbReference type="AlphaFoldDB" id="A0A067M6S7"/>
<keyword evidence="5" id="KW-0234">DNA repair</keyword>
<proteinExistence type="predicted"/>
<dbReference type="Gene3D" id="3.40.50.300">
    <property type="entry name" value="P-loop containing nucleotide triphosphate hydrolases"/>
    <property type="match status" value="1"/>
</dbReference>
<evidence type="ECO:0000313" key="8">
    <source>
        <dbReference type="EMBL" id="KDQ07281.1"/>
    </source>
</evidence>
<dbReference type="GO" id="GO:0000400">
    <property type="term" value="F:four-way junction DNA binding"/>
    <property type="evidence" value="ECO:0007669"/>
    <property type="project" value="TreeGrafter"/>
</dbReference>
<feature type="region of interest" description="Disordered" evidence="7">
    <location>
        <begin position="71"/>
        <end position="103"/>
    </location>
</feature>
<dbReference type="Proteomes" id="UP000027195">
    <property type="component" value="Unassembled WGS sequence"/>
</dbReference>
<dbReference type="InParanoid" id="A0A067M6S7"/>
<evidence type="ECO:0000256" key="6">
    <source>
        <dbReference type="ARBA" id="ARBA00023242"/>
    </source>
</evidence>
<comment type="subcellular location">
    <subcellularLocation>
        <location evidence="1">Nucleus</location>
    </subcellularLocation>
</comment>
<dbReference type="SUPFAM" id="SSF52540">
    <property type="entry name" value="P-loop containing nucleoside triphosphate hydrolases"/>
    <property type="match status" value="1"/>
</dbReference>
<evidence type="ECO:0000256" key="2">
    <source>
        <dbReference type="ARBA" id="ARBA00022741"/>
    </source>
</evidence>
<dbReference type="HOGENOM" id="CLU_075134_0_0_1"/>
<dbReference type="STRING" id="930990.A0A067M6S7"/>
<evidence type="ECO:0000256" key="1">
    <source>
        <dbReference type="ARBA" id="ARBA00004123"/>
    </source>
</evidence>
<sequence>MAITYDSSRLVATLPLSPPVLSALARCGFETVHDIRASSLTAVSMAEELSLPLDTTAHIINMCSDNILTASPRSSASQTVPSSQPVPASSQVPTEPPLPLPLPSLPAPILKPGHALEISGPPGSGRSTFALEIVREALDRDDEIIILDTQGAFATHRIAHALSDLNSTTLNLIHHVSAYALHTLHAFFHTLSAYLDAHPKIRLLVLSCISVLLPSSLSSEVKSHALAAIKQSLTRASATHNIMVVSTMQMVTKLFTPDGQPGNFTNSTRGLMAPQLGEAYLPTNKSTRIVLTRDIYSGVRHARTILIPPSLARANALPSATPLSVEASKNKTAKMVEFEIGPDGRVRELEL</sequence>
<keyword evidence="2" id="KW-0547">Nucleotide-binding</keyword>
<keyword evidence="3" id="KW-0227">DNA damage</keyword>
<evidence type="ECO:0000256" key="4">
    <source>
        <dbReference type="ARBA" id="ARBA00022840"/>
    </source>
</evidence>
<dbReference type="InterPro" id="IPR027417">
    <property type="entry name" value="P-loop_NTPase"/>
</dbReference>
<dbReference type="OrthoDB" id="5957327at2759"/>
<evidence type="ECO:0000256" key="5">
    <source>
        <dbReference type="ARBA" id="ARBA00023204"/>
    </source>
</evidence>
<evidence type="ECO:0000256" key="7">
    <source>
        <dbReference type="SAM" id="MobiDB-lite"/>
    </source>
</evidence>
<gene>
    <name evidence="8" type="ORF">BOTBODRAFT_192495</name>
</gene>
<accession>A0A067M6S7</accession>
<dbReference type="GO" id="GO:0005657">
    <property type="term" value="C:replication fork"/>
    <property type="evidence" value="ECO:0007669"/>
    <property type="project" value="TreeGrafter"/>
</dbReference>
<protein>
    <submittedName>
        <fullName evidence="8">Uncharacterized protein</fullName>
    </submittedName>
</protein>
<dbReference type="GO" id="GO:0000707">
    <property type="term" value="P:meiotic DNA recombinase assembly"/>
    <property type="evidence" value="ECO:0007669"/>
    <property type="project" value="TreeGrafter"/>
</dbReference>
<keyword evidence="6" id="KW-0539">Nucleus</keyword>
<dbReference type="EMBL" id="KL198110">
    <property type="protein sequence ID" value="KDQ07281.1"/>
    <property type="molecule type" value="Genomic_DNA"/>
</dbReference>
<organism evidence="8 9">
    <name type="scientific">Botryobasidium botryosum (strain FD-172 SS1)</name>
    <dbReference type="NCBI Taxonomy" id="930990"/>
    <lineage>
        <taxon>Eukaryota</taxon>
        <taxon>Fungi</taxon>
        <taxon>Dikarya</taxon>
        <taxon>Basidiomycota</taxon>
        <taxon>Agaricomycotina</taxon>
        <taxon>Agaricomycetes</taxon>
        <taxon>Cantharellales</taxon>
        <taxon>Botryobasidiaceae</taxon>
        <taxon>Botryobasidium</taxon>
    </lineage>
</organism>
<dbReference type="PANTHER" id="PTHR46239:SF1">
    <property type="entry name" value="DNA REPAIR PROTEIN RAD51 HOMOLOG 3"/>
    <property type="match status" value="1"/>
</dbReference>
<evidence type="ECO:0000256" key="3">
    <source>
        <dbReference type="ARBA" id="ARBA00022763"/>
    </source>
</evidence>
<dbReference type="GO" id="GO:0007131">
    <property type="term" value="P:reciprocal meiotic recombination"/>
    <property type="evidence" value="ECO:0007669"/>
    <property type="project" value="TreeGrafter"/>
</dbReference>
<evidence type="ECO:0000313" key="9">
    <source>
        <dbReference type="Proteomes" id="UP000027195"/>
    </source>
</evidence>
<dbReference type="GO" id="GO:0005524">
    <property type="term" value="F:ATP binding"/>
    <property type="evidence" value="ECO:0007669"/>
    <property type="project" value="UniProtKB-KW"/>
</dbReference>
<dbReference type="InterPro" id="IPR052093">
    <property type="entry name" value="HR_Repair_Mediator"/>
</dbReference>